<dbReference type="eggNOG" id="COG1028">
    <property type="taxonomic scope" value="Bacteria"/>
</dbReference>
<gene>
    <name evidence="3" type="ORF">MicloDRAFT_00030150</name>
</gene>
<accession>I4YR74</accession>
<reference evidence="3 4" key="1">
    <citation type="submission" date="2012-02" db="EMBL/GenBank/DDBJ databases">
        <title>Improved High-Quality Draft sequence of Microvirga sp. WSM3557.</title>
        <authorList>
            <consortium name="US DOE Joint Genome Institute"/>
            <person name="Lucas S."/>
            <person name="Han J."/>
            <person name="Lapidus A."/>
            <person name="Cheng J.-F."/>
            <person name="Goodwin L."/>
            <person name="Pitluck S."/>
            <person name="Peters L."/>
            <person name="Zhang X."/>
            <person name="Detter J.C."/>
            <person name="Han C."/>
            <person name="Tapia R."/>
            <person name="Land M."/>
            <person name="Hauser L."/>
            <person name="Kyrpides N."/>
            <person name="Ivanova N."/>
            <person name="Pagani I."/>
            <person name="Brau L."/>
            <person name="Yates R."/>
            <person name="O'Hara G."/>
            <person name="Rui T."/>
            <person name="Howieson J."/>
            <person name="Reeve W."/>
            <person name="Woyke T."/>
        </authorList>
    </citation>
    <scope>NUCLEOTIDE SEQUENCE [LARGE SCALE GENOMIC DNA]</scope>
    <source>
        <strain evidence="3 4">WSM3557</strain>
    </source>
</reference>
<dbReference type="Proteomes" id="UP000003947">
    <property type="component" value="Unassembled WGS sequence"/>
</dbReference>
<protein>
    <recommendedName>
        <fullName evidence="2">Ketoreductase domain-containing protein</fullName>
    </recommendedName>
</protein>
<dbReference type="NCBIfam" id="NF005559">
    <property type="entry name" value="PRK07231.1"/>
    <property type="match status" value="1"/>
</dbReference>
<evidence type="ECO:0000313" key="3">
    <source>
        <dbReference type="EMBL" id="EIM26466.1"/>
    </source>
</evidence>
<name>I4YR74_9HYPH</name>
<dbReference type="PANTHER" id="PTHR43975:SF2">
    <property type="entry name" value="EG:BACR7A4.14 PROTEIN-RELATED"/>
    <property type="match status" value="1"/>
</dbReference>
<dbReference type="InterPro" id="IPR020904">
    <property type="entry name" value="Sc_DH/Rdtase_CS"/>
</dbReference>
<evidence type="ECO:0000259" key="2">
    <source>
        <dbReference type="SMART" id="SM00822"/>
    </source>
</evidence>
<dbReference type="InterPro" id="IPR002347">
    <property type="entry name" value="SDR_fam"/>
</dbReference>
<dbReference type="STRING" id="864069.MicloDRAFT_00030150"/>
<dbReference type="OrthoDB" id="5457012at2"/>
<dbReference type="PRINTS" id="PR00080">
    <property type="entry name" value="SDRFAMILY"/>
</dbReference>
<dbReference type="PROSITE" id="PS00061">
    <property type="entry name" value="ADH_SHORT"/>
    <property type="match status" value="1"/>
</dbReference>
<dbReference type="PANTHER" id="PTHR43975">
    <property type="entry name" value="ZGC:101858"/>
    <property type="match status" value="1"/>
</dbReference>
<dbReference type="InterPro" id="IPR036291">
    <property type="entry name" value="NAD(P)-bd_dom_sf"/>
</dbReference>
<proteinExistence type="inferred from homology"/>
<dbReference type="Pfam" id="PF13561">
    <property type="entry name" value="adh_short_C2"/>
    <property type="match status" value="1"/>
</dbReference>
<dbReference type="CDD" id="cd05233">
    <property type="entry name" value="SDR_c"/>
    <property type="match status" value="1"/>
</dbReference>
<dbReference type="EMBL" id="JH660645">
    <property type="protein sequence ID" value="EIM26466.1"/>
    <property type="molecule type" value="Genomic_DNA"/>
</dbReference>
<comment type="similarity">
    <text evidence="1">Belongs to the short-chain dehydrogenases/reductases (SDR) family.</text>
</comment>
<dbReference type="FunFam" id="3.40.50.720:FF:000084">
    <property type="entry name" value="Short-chain dehydrogenase reductase"/>
    <property type="match status" value="1"/>
</dbReference>
<evidence type="ECO:0000256" key="1">
    <source>
        <dbReference type="ARBA" id="ARBA00006484"/>
    </source>
</evidence>
<dbReference type="PRINTS" id="PR00081">
    <property type="entry name" value="GDHRDH"/>
</dbReference>
<dbReference type="AlphaFoldDB" id="I4YR74"/>
<feature type="domain" description="Ketoreductase" evidence="2">
    <location>
        <begin position="7"/>
        <end position="181"/>
    </location>
</feature>
<dbReference type="HOGENOM" id="CLU_010194_1_2_5"/>
<evidence type="ECO:0000313" key="4">
    <source>
        <dbReference type="Proteomes" id="UP000003947"/>
    </source>
</evidence>
<sequence length="250" mass="25889">MSSFEGKVVIVTGGGAGIGLAAAKLFASRGARVLITGRRANVLQEITSTNPNILGFAADASDPDAASKTVAAAIDTWGRLDVLVNNAGGGAIQPLGGVDIKTISEVYSVNVVGPILLTAVAVPHLVKTKGAVVNMSSTFGSKVASGLSLYGSSKAAIEYLTRAWAIELAPFGIRVNAIAPGPVETDFLRERMRLTDEEIKAVKDQETRRIPLGRRGDPSDVAPWMLALADPATTWVTGQIIAVDGGLVNA</sequence>
<organism evidence="3 4">
    <name type="scientific">Microvirga lotononidis</name>
    <dbReference type="NCBI Taxonomy" id="864069"/>
    <lineage>
        <taxon>Bacteria</taxon>
        <taxon>Pseudomonadati</taxon>
        <taxon>Pseudomonadota</taxon>
        <taxon>Alphaproteobacteria</taxon>
        <taxon>Hyphomicrobiales</taxon>
        <taxon>Methylobacteriaceae</taxon>
        <taxon>Microvirga</taxon>
    </lineage>
</organism>
<dbReference type="RefSeq" id="WP_009762517.1">
    <property type="nucleotide sequence ID" value="NZ_CP141050.1"/>
</dbReference>
<dbReference type="SUPFAM" id="SSF51735">
    <property type="entry name" value="NAD(P)-binding Rossmann-fold domains"/>
    <property type="match status" value="1"/>
</dbReference>
<dbReference type="PATRIC" id="fig|864069.3.peg.3265"/>
<dbReference type="Gene3D" id="3.40.50.720">
    <property type="entry name" value="NAD(P)-binding Rossmann-like Domain"/>
    <property type="match status" value="1"/>
</dbReference>
<dbReference type="InterPro" id="IPR057326">
    <property type="entry name" value="KR_dom"/>
</dbReference>
<keyword evidence="4" id="KW-1185">Reference proteome</keyword>
<dbReference type="SMART" id="SM00822">
    <property type="entry name" value="PKS_KR"/>
    <property type="match status" value="1"/>
</dbReference>